<feature type="repeat" description="PPR" evidence="2">
    <location>
        <begin position="289"/>
        <end position="323"/>
    </location>
</feature>
<feature type="repeat" description="PPR" evidence="2">
    <location>
        <begin position="186"/>
        <end position="221"/>
    </location>
</feature>
<proteinExistence type="predicted"/>
<keyword evidence="1" id="KW-0677">Repeat</keyword>
<organism evidence="3 4">
    <name type="scientific">Protea cynaroides</name>
    <dbReference type="NCBI Taxonomy" id="273540"/>
    <lineage>
        <taxon>Eukaryota</taxon>
        <taxon>Viridiplantae</taxon>
        <taxon>Streptophyta</taxon>
        <taxon>Embryophyta</taxon>
        <taxon>Tracheophyta</taxon>
        <taxon>Spermatophyta</taxon>
        <taxon>Magnoliopsida</taxon>
        <taxon>Proteales</taxon>
        <taxon>Proteaceae</taxon>
        <taxon>Protea</taxon>
    </lineage>
</organism>
<dbReference type="Pfam" id="PF01535">
    <property type="entry name" value="PPR"/>
    <property type="match status" value="5"/>
</dbReference>
<evidence type="ECO:0008006" key="5">
    <source>
        <dbReference type="Google" id="ProtNLM"/>
    </source>
</evidence>
<evidence type="ECO:0000313" key="4">
    <source>
        <dbReference type="Proteomes" id="UP001141806"/>
    </source>
</evidence>
<dbReference type="Proteomes" id="UP001141806">
    <property type="component" value="Unassembled WGS sequence"/>
</dbReference>
<dbReference type="PANTHER" id="PTHR47926:SF342">
    <property type="entry name" value="TETRATRICOPEPTIDE-LIKE HELICAL DOMAIN-CONTAINING PROTEIN-RELATED"/>
    <property type="match status" value="1"/>
</dbReference>
<dbReference type="NCBIfam" id="TIGR00756">
    <property type="entry name" value="PPR"/>
    <property type="match status" value="2"/>
</dbReference>
<dbReference type="PROSITE" id="PS51375">
    <property type="entry name" value="PPR"/>
    <property type="match status" value="2"/>
</dbReference>
<dbReference type="PANTHER" id="PTHR47926">
    <property type="entry name" value="PENTATRICOPEPTIDE REPEAT-CONTAINING PROTEIN"/>
    <property type="match status" value="1"/>
</dbReference>
<dbReference type="Gene3D" id="1.25.40.10">
    <property type="entry name" value="Tetratricopeptide repeat domain"/>
    <property type="match status" value="4"/>
</dbReference>
<dbReference type="EMBL" id="JAMYWD010000007">
    <property type="protein sequence ID" value="KAJ4964980.1"/>
    <property type="molecule type" value="Genomic_DNA"/>
</dbReference>
<keyword evidence="4" id="KW-1185">Reference proteome</keyword>
<reference evidence="3" key="1">
    <citation type="journal article" date="2023" name="Plant J.">
        <title>The genome of the king protea, Protea cynaroides.</title>
        <authorList>
            <person name="Chang J."/>
            <person name="Duong T.A."/>
            <person name="Schoeman C."/>
            <person name="Ma X."/>
            <person name="Roodt D."/>
            <person name="Barker N."/>
            <person name="Li Z."/>
            <person name="Van de Peer Y."/>
            <person name="Mizrachi E."/>
        </authorList>
    </citation>
    <scope>NUCLEOTIDE SEQUENCE</scope>
    <source>
        <tissue evidence="3">Young leaves</tissue>
    </source>
</reference>
<dbReference type="SUPFAM" id="SSF48452">
    <property type="entry name" value="TPR-like"/>
    <property type="match status" value="1"/>
</dbReference>
<accession>A0A9Q0HFP0</accession>
<dbReference type="OrthoDB" id="185373at2759"/>
<sequence length="512" mass="57106">MAKQLSFALKQCVNSKFIALARMVHAHSLKLGNQSDVHLCTHVLNAYCRCGVMLDACQLFDEISVEDEQHLLLDVVCWNSVISGCVQNRWDEEAFCRFKDMQIYSHCTSSDNLGDLRPDSYTLSSLLSSNYCLEGSICNGEQLHGYAVKTAILSSLSVGNALITLYARWGKLQESRLVFKSMPGLNIVSWTALVSGHAQLEGREEESFRLFVSMMREGEQQPNQFTLASIFSACGRLASLSQGEPFITITLKLGLLSDIHVQNSLVGFYSECGYMEEAEDVFNAITNPDLVSWNSLLKGYSHQGRVEKALNVFEQMCMRGWIPDAITFLSVLSACRHTGMVSSGLTLFRSMKEEYWIEPETAHVSCIVDLLGRAGQFQQVEELVKGIQQKIGPSVWRTLLGACRLHGQGELAELAASRLLELEPCDTEAHIVLSHIYAEGGRWDMVAKIRHSFKEKGGVKEPGISWIEVGSQAHSFMSADSSHPQVDVIYETLLLLTNHIKEQIMELPIQQP</sequence>
<gene>
    <name evidence="3" type="ORF">NE237_016829</name>
</gene>
<dbReference type="FunFam" id="1.25.40.10:FF:000381">
    <property type="entry name" value="Pentatricopeptide repeat-containing protein"/>
    <property type="match status" value="1"/>
</dbReference>
<comment type="caution">
    <text evidence="3">The sequence shown here is derived from an EMBL/GenBank/DDBJ whole genome shotgun (WGS) entry which is preliminary data.</text>
</comment>
<protein>
    <recommendedName>
        <fullName evidence="5">Pentatricopeptide repeat-containing protein</fullName>
    </recommendedName>
</protein>
<dbReference type="GO" id="GO:0003723">
    <property type="term" value="F:RNA binding"/>
    <property type="evidence" value="ECO:0007669"/>
    <property type="project" value="InterPro"/>
</dbReference>
<evidence type="ECO:0000256" key="1">
    <source>
        <dbReference type="ARBA" id="ARBA00022737"/>
    </source>
</evidence>
<dbReference type="GO" id="GO:0009451">
    <property type="term" value="P:RNA modification"/>
    <property type="evidence" value="ECO:0007669"/>
    <property type="project" value="InterPro"/>
</dbReference>
<dbReference type="InterPro" id="IPR011990">
    <property type="entry name" value="TPR-like_helical_dom_sf"/>
</dbReference>
<dbReference type="InterPro" id="IPR046848">
    <property type="entry name" value="E_motif"/>
</dbReference>
<evidence type="ECO:0000313" key="3">
    <source>
        <dbReference type="EMBL" id="KAJ4964980.1"/>
    </source>
</evidence>
<name>A0A9Q0HFP0_9MAGN</name>
<dbReference type="Pfam" id="PF13041">
    <property type="entry name" value="PPR_2"/>
    <property type="match status" value="1"/>
</dbReference>
<dbReference type="AlphaFoldDB" id="A0A9Q0HFP0"/>
<dbReference type="InterPro" id="IPR002885">
    <property type="entry name" value="PPR_rpt"/>
</dbReference>
<dbReference type="InterPro" id="IPR046960">
    <property type="entry name" value="PPR_At4g14850-like_plant"/>
</dbReference>
<evidence type="ECO:0000256" key="2">
    <source>
        <dbReference type="PROSITE-ProRule" id="PRU00708"/>
    </source>
</evidence>
<dbReference type="FunFam" id="1.25.40.10:FF:000090">
    <property type="entry name" value="Pentatricopeptide repeat-containing protein, chloroplastic"/>
    <property type="match status" value="1"/>
</dbReference>
<dbReference type="Pfam" id="PF20431">
    <property type="entry name" value="E_motif"/>
    <property type="match status" value="1"/>
</dbReference>